<proteinExistence type="predicted"/>
<name>J3L6V0_ORYBR</name>
<dbReference type="HOGENOM" id="CLU_2214074_0_0_1"/>
<dbReference type="AlphaFoldDB" id="J3L6V0"/>
<reference evidence="1" key="2">
    <citation type="submission" date="2013-04" db="UniProtKB">
        <authorList>
            <consortium name="EnsemblPlants"/>
        </authorList>
    </citation>
    <scope>IDENTIFICATION</scope>
</reference>
<organism evidence="1">
    <name type="scientific">Oryza brachyantha</name>
    <name type="common">malo sina</name>
    <dbReference type="NCBI Taxonomy" id="4533"/>
    <lineage>
        <taxon>Eukaryota</taxon>
        <taxon>Viridiplantae</taxon>
        <taxon>Streptophyta</taxon>
        <taxon>Embryophyta</taxon>
        <taxon>Tracheophyta</taxon>
        <taxon>Spermatophyta</taxon>
        <taxon>Magnoliopsida</taxon>
        <taxon>Liliopsida</taxon>
        <taxon>Poales</taxon>
        <taxon>Poaceae</taxon>
        <taxon>BOP clade</taxon>
        <taxon>Oryzoideae</taxon>
        <taxon>Oryzeae</taxon>
        <taxon>Oryzinae</taxon>
        <taxon>Oryza</taxon>
    </lineage>
</organism>
<dbReference type="EnsemblPlants" id="OB01G49560.1">
    <property type="protein sequence ID" value="OB01G49560.1"/>
    <property type="gene ID" value="OB01G49560"/>
</dbReference>
<reference evidence="1" key="1">
    <citation type="journal article" date="2013" name="Nat. Commun.">
        <title>Whole-genome sequencing of Oryza brachyantha reveals mechanisms underlying Oryza genome evolution.</title>
        <authorList>
            <person name="Chen J."/>
            <person name="Huang Q."/>
            <person name="Gao D."/>
            <person name="Wang J."/>
            <person name="Lang Y."/>
            <person name="Liu T."/>
            <person name="Li B."/>
            <person name="Bai Z."/>
            <person name="Luis Goicoechea J."/>
            <person name="Liang C."/>
            <person name="Chen C."/>
            <person name="Zhang W."/>
            <person name="Sun S."/>
            <person name="Liao Y."/>
            <person name="Zhang X."/>
            <person name="Yang L."/>
            <person name="Song C."/>
            <person name="Wang M."/>
            <person name="Shi J."/>
            <person name="Liu G."/>
            <person name="Liu J."/>
            <person name="Zhou H."/>
            <person name="Zhou W."/>
            <person name="Yu Q."/>
            <person name="An N."/>
            <person name="Chen Y."/>
            <person name="Cai Q."/>
            <person name="Wang B."/>
            <person name="Liu B."/>
            <person name="Min J."/>
            <person name="Huang Y."/>
            <person name="Wu H."/>
            <person name="Li Z."/>
            <person name="Zhang Y."/>
            <person name="Yin Y."/>
            <person name="Song W."/>
            <person name="Jiang J."/>
            <person name="Jackson S.A."/>
            <person name="Wing R.A."/>
            <person name="Wang J."/>
            <person name="Chen M."/>
        </authorList>
    </citation>
    <scope>NUCLEOTIDE SEQUENCE [LARGE SCALE GENOMIC DNA]</scope>
    <source>
        <strain evidence="1">cv. IRGC 101232</strain>
    </source>
</reference>
<protein>
    <submittedName>
        <fullName evidence="1">Uncharacterized protein</fullName>
    </submittedName>
</protein>
<keyword evidence="2" id="KW-1185">Reference proteome</keyword>
<sequence>MPGPPRTKVPQLKHRENVVTRAGAFIQMQNMQNVLGCRQKAWQTGNPIQFAHRDQISLRHRGGTDAGSAALERHLGGGGNCQQCGVQACMCPPCVRLHWVLWLYDRLHDHSTTEVGDAKRTACE</sequence>
<evidence type="ECO:0000313" key="2">
    <source>
        <dbReference type="Proteomes" id="UP000006038"/>
    </source>
</evidence>
<evidence type="ECO:0000313" key="1">
    <source>
        <dbReference type="EnsemblPlants" id="OB01G49560.1"/>
    </source>
</evidence>
<dbReference type="OMA" id="AGAFIQM"/>
<dbReference type="Gramene" id="OB01G49560.1">
    <property type="protein sequence ID" value="OB01G49560.1"/>
    <property type="gene ID" value="OB01G49560"/>
</dbReference>
<dbReference type="Proteomes" id="UP000006038">
    <property type="component" value="Chromosome 1"/>
</dbReference>
<accession>J3L6V0</accession>